<evidence type="ECO:0000256" key="3">
    <source>
        <dbReference type="ARBA" id="ARBA00022964"/>
    </source>
</evidence>
<keyword evidence="6" id="KW-0472">Membrane</keyword>
<evidence type="ECO:0000256" key="6">
    <source>
        <dbReference type="SAM" id="Phobius"/>
    </source>
</evidence>
<gene>
    <name evidence="7" type="ORF">TSUD_283820</name>
</gene>
<sequence length="216" mass="23987">MEQQYLVTFAIVGLVSQLYKPFLFLNTMLFVIPSRYGLLGKKFKDTFGHVGNAILGGFVGMKKAENHGVPYSLTEEFASVYRMHPLLPDSLHLRDISASPGQNKSPPIIKEIPMNDLIGLQGEKTLLEIGVAKQLVSMGHQACGALELWNYPSWLRDLVPHNVDGTERSDHVDLAALENLTDDKEVIKVLEEVYGDDVEELDVLVGLLAEKKIKGD</sequence>
<dbReference type="PROSITE" id="PS50292">
    <property type="entry name" value="PEROXIDASE_3"/>
    <property type="match status" value="1"/>
</dbReference>
<protein>
    <submittedName>
        <fullName evidence="7">Uncharacterized protein</fullName>
    </submittedName>
</protein>
<accession>A0A2Z6NSV8</accession>
<dbReference type="Proteomes" id="UP000242715">
    <property type="component" value="Unassembled WGS sequence"/>
</dbReference>
<dbReference type="GO" id="GO:0004601">
    <property type="term" value="F:peroxidase activity"/>
    <property type="evidence" value="ECO:0007669"/>
    <property type="project" value="InterPro"/>
</dbReference>
<organism evidence="7 8">
    <name type="scientific">Trifolium subterraneum</name>
    <name type="common">Subterranean clover</name>
    <dbReference type="NCBI Taxonomy" id="3900"/>
    <lineage>
        <taxon>Eukaryota</taxon>
        <taxon>Viridiplantae</taxon>
        <taxon>Streptophyta</taxon>
        <taxon>Embryophyta</taxon>
        <taxon>Tracheophyta</taxon>
        <taxon>Spermatophyta</taxon>
        <taxon>Magnoliopsida</taxon>
        <taxon>eudicotyledons</taxon>
        <taxon>Gunneridae</taxon>
        <taxon>Pentapetalae</taxon>
        <taxon>rosids</taxon>
        <taxon>fabids</taxon>
        <taxon>Fabales</taxon>
        <taxon>Fabaceae</taxon>
        <taxon>Papilionoideae</taxon>
        <taxon>50 kb inversion clade</taxon>
        <taxon>NPAAA clade</taxon>
        <taxon>Hologalegina</taxon>
        <taxon>IRL clade</taxon>
        <taxon>Trifolieae</taxon>
        <taxon>Trifolium</taxon>
    </lineage>
</organism>
<dbReference type="InterPro" id="IPR019791">
    <property type="entry name" value="Haem_peroxidase_animal"/>
</dbReference>
<evidence type="ECO:0000256" key="4">
    <source>
        <dbReference type="ARBA" id="ARBA00023002"/>
    </source>
</evidence>
<keyword evidence="8" id="KW-1185">Reference proteome</keyword>
<keyword evidence="5" id="KW-0408">Iron</keyword>
<evidence type="ECO:0000256" key="2">
    <source>
        <dbReference type="ARBA" id="ARBA00022821"/>
    </source>
</evidence>
<dbReference type="PANTHER" id="PTHR11903:SF11">
    <property type="entry name" value="ALPHA-DIOXYGENASE 1"/>
    <property type="match status" value="1"/>
</dbReference>
<dbReference type="InterPro" id="IPR037120">
    <property type="entry name" value="Haem_peroxidase_sf_animal"/>
</dbReference>
<reference evidence="8" key="1">
    <citation type="journal article" date="2017" name="Front. Plant Sci.">
        <title>Climate Clever Clovers: New Paradigm to Reduce the Environmental Footprint of Ruminants by Breeding Low Methanogenic Forages Utilizing Haplotype Variation.</title>
        <authorList>
            <person name="Kaur P."/>
            <person name="Appels R."/>
            <person name="Bayer P.E."/>
            <person name="Keeble-Gagnere G."/>
            <person name="Wang J."/>
            <person name="Hirakawa H."/>
            <person name="Shirasawa K."/>
            <person name="Vercoe P."/>
            <person name="Stefanova K."/>
            <person name="Durmic Z."/>
            <person name="Nichols P."/>
            <person name="Revell C."/>
            <person name="Isobe S.N."/>
            <person name="Edwards D."/>
            <person name="Erskine W."/>
        </authorList>
    </citation>
    <scope>NUCLEOTIDE SEQUENCE [LARGE SCALE GENOMIC DNA]</scope>
    <source>
        <strain evidence="8">cv. Daliak</strain>
    </source>
</reference>
<name>A0A2Z6NSV8_TRISU</name>
<keyword evidence="2" id="KW-0611">Plant defense</keyword>
<dbReference type="SUPFAM" id="SSF48113">
    <property type="entry name" value="Heme-dependent peroxidases"/>
    <property type="match status" value="1"/>
</dbReference>
<keyword evidence="3" id="KW-0223">Dioxygenase</keyword>
<feature type="transmembrane region" description="Helical" evidence="6">
    <location>
        <begin position="6"/>
        <end position="32"/>
    </location>
</feature>
<keyword evidence="6" id="KW-1133">Transmembrane helix</keyword>
<keyword evidence="6" id="KW-0812">Transmembrane</keyword>
<evidence type="ECO:0000313" key="8">
    <source>
        <dbReference type="Proteomes" id="UP000242715"/>
    </source>
</evidence>
<dbReference type="GO" id="GO:0006979">
    <property type="term" value="P:response to oxidative stress"/>
    <property type="evidence" value="ECO:0007669"/>
    <property type="project" value="InterPro"/>
</dbReference>
<proteinExistence type="predicted"/>
<dbReference type="GO" id="GO:0046872">
    <property type="term" value="F:metal ion binding"/>
    <property type="evidence" value="ECO:0007669"/>
    <property type="project" value="UniProtKB-KW"/>
</dbReference>
<keyword evidence="4" id="KW-0560">Oxidoreductase</keyword>
<dbReference type="EMBL" id="DF974300">
    <property type="protein sequence ID" value="GAU47314.1"/>
    <property type="molecule type" value="Genomic_DNA"/>
</dbReference>
<evidence type="ECO:0000313" key="7">
    <source>
        <dbReference type="EMBL" id="GAU47314.1"/>
    </source>
</evidence>
<evidence type="ECO:0000256" key="1">
    <source>
        <dbReference type="ARBA" id="ARBA00022723"/>
    </source>
</evidence>
<dbReference type="GO" id="GO:0016702">
    <property type="term" value="F:oxidoreductase activity, acting on single donors with incorporation of molecular oxygen, incorporation of two atoms of oxygen"/>
    <property type="evidence" value="ECO:0007669"/>
    <property type="project" value="TreeGrafter"/>
</dbReference>
<dbReference type="AlphaFoldDB" id="A0A2Z6NSV8"/>
<dbReference type="Pfam" id="PF03098">
    <property type="entry name" value="An_peroxidase"/>
    <property type="match status" value="1"/>
</dbReference>
<dbReference type="Gene3D" id="1.10.640.10">
    <property type="entry name" value="Haem peroxidase domain superfamily, animal type"/>
    <property type="match status" value="1"/>
</dbReference>
<dbReference type="GO" id="GO:0020037">
    <property type="term" value="F:heme binding"/>
    <property type="evidence" value="ECO:0007669"/>
    <property type="project" value="InterPro"/>
</dbReference>
<keyword evidence="1" id="KW-0479">Metal-binding</keyword>
<dbReference type="InterPro" id="IPR010255">
    <property type="entry name" value="Haem_peroxidase_sf"/>
</dbReference>
<dbReference type="OrthoDB" id="823504at2759"/>
<dbReference type="GO" id="GO:0006631">
    <property type="term" value="P:fatty acid metabolic process"/>
    <property type="evidence" value="ECO:0007669"/>
    <property type="project" value="UniProtKB-ARBA"/>
</dbReference>
<dbReference type="InterPro" id="IPR050783">
    <property type="entry name" value="Oxylipin_biosynth_metab"/>
</dbReference>
<evidence type="ECO:0000256" key="5">
    <source>
        <dbReference type="ARBA" id="ARBA00023004"/>
    </source>
</evidence>
<dbReference type="GO" id="GO:0006952">
    <property type="term" value="P:defense response"/>
    <property type="evidence" value="ECO:0007669"/>
    <property type="project" value="UniProtKB-KW"/>
</dbReference>
<dbReference type="PANTHER" id="PTHR11903">
    <property type="entry name" value="PROSTAGLANDIN G/H SYNTHASE"/>
    <property type="match status" value="1"/>
</dbReference>